<organism evidence="1">
    <name type="scientific">marine sediment metagenome</name>
    <dbReference type="NCBI Taxonomy" id="412755"/>
    <lineage>
        <taxon>unclassified sequences</taxon>
        <taxon>metagenomes</taxon>
        <taxon>ecological metagenomes</taxon>
    </lineage>
</organism>
<dbReference type="AlphaFoldDB" id="X1NN47"/>
<protein>
    <submittedName>
        <fullName evidence="1">Uncharacterized protein</fullName>
    </submittedName>
</protein>
<reference evidence="1" key="1">
    <citation type="journal article" date="2014" name="Front. Microbiol.">
        <title>High frequency of phylogenetically diverse reductive dehalogenase-homologous genes in deep subseafloor sedimentary metagenomes.</title>
        <authorList>
            <person name="Kawai M."/>
            <person name="Futagami T."/>
            <person name="Toyoda A."/>
            <person name="Takaki Y."/>
            <person name="Nishi S."/>
            <person name="Hori S."/>
            <person name="Arai W."/>
            <person name="Tsubouchi T."/>
            <person name="Morono Y."/>
            <person name="Uchiyama I."/>
            <person name="Ito T."/>
            <person name="Fujiyama A."/>
            <person name="Inagaki F."/>
            <person name="Takami H."/>
        </authorList>
    </citation>
    <scope>NUCLEOTIDE SEQUENCE</scope>
    <source>
        <strain evidence="1">Expedition CK06-06</strain>
    </source>
</reference>
<proteinExistence type="predicted"/>
<comment type="caution">
    <text evidence="1">The sequence shown here is derived from an EMBL/GenBank/DDBJ whole genome shotgun (WGS) entry which is preliminary data.</text>
</comment>
<evidence type="ECO:0000313" key="1">
    <source>
        <dbReference type="EMBL" id="GAI45013.1"/>
    </source>
</evidence>
<name>X1NN47_9ZZZZ</name>
<accession>X1NN47</accession>
<sequence length="62" mass="7104">MSKTRKKIKRKHKKKICCVIRINELFFCWEEYNGNIKNEGEGKGRFNIGTNAGNDSISIVSA</sequence>
<gene>
    <name evidence="1" type="ORF">S06H3_46988</name>
</gene>
<dbReference type="EMBL" id="BARV01029473">
    <property type="protein sequence ID" value="GAI45013.1"/>
    <property type="molecule type" value="Genomic_DNA"/>
</dbReference>